<comment type="caution">
    <text evidence="3">The sequence shown here is derived from an EMBL/GenBank/DDBJ whole genome shotgun (WGS) entry which is preliminary data.</text>
</comment>
<dbReference type="SMART" id="SM00448">
    <property type="entry name" value="REC"/>
    <property type="match status" value="1"/>
</dbReference>
<dbReference type="InterPro" id="IPR007492">
    <property type="entry name" value="LytTR_DNA-bd_dom"/>
</dbReference>
<dbReference type="InterPro" id="IPR001789">
    <property type="entry name" value="Sig_transdc_resp-reg_receiver"/>
</dbReference>
<evidence type="ECO:0000259" key="1">
    <source>
        <dbReference type="PROSITE" id="PS50110"/>
    </source>
</evidence>
<dbReference type="InterPro" id="IPR046947">
    <property type="entry name" value="LytR-like"/>
</dbReference>
<reference evidence="3" key="1">
    <citation type="journal article" date="2015" name="Nature">
        <title>Complex archaea that bridge the gap between prokaryotes and eukaryotes.</title>
        <authorList>
            <person name="Spang A."/>
            <person name="Saw J.H."/>
            <person name="Jorgensen S.L."/>
            <person name="Zaremba-Niedzwiedzka K."/>
            <person name="Martijn J."/>
            <person name="Lind A.E."/>
            <person name="van Eijk R."/>
            <person name="Schleper C."/>
            <person name="Guy L."/>
            <person name="Ettema T.J."/>
        </authorList>
    </citation>
    <scope>NUCLEOTIDE SEQUENCE</scope>
</reference>
<feature type="domain" description="Response regulatory" evidence="1">
    <location>
        <begin position="7"/>
        <end position="118"/>
    </location>
</feature>
<evidence type="ECO:0000313" key="3">
    <source>
        <dbReference type="EMBL" id="KKM66427.1"/>
    </source>
</evidence>
<dbReference type="InterPro" id="IPR011006">
    <property type="entry name" value="CheY-like_superfamily"/>
</dbReference>
<dbReference type="Pfam" id="PF04397">
    <property type="entry name" value="LytTR"/>
    <property type="match status" value="1"/>
</dbReference>
<name>A0A0F9MBA1_9ZZZZ</name>
<feature type="domain" description="HTH LytTR-type" evidence="2">
    <location>
        <begin position="133"/>
        <end position="224"/>
    </location>
</feature>
<gene>
    <name evidence="3" type="ORF">LCGC14_1481320</name>
</gene>
<dbReference type="Gene3D" id="2.40.50.1020">
    <property type="entry name" value="LytTr DNA-binding domain"/>
    <property type="match status" value="1"/>
</dbReference>
<dbReference type="PROSITE" id="PS50930">
    <property type="entry name" value="HTH_LYTTR"/>
    <property type="match status" value="1"/>
</dbReference>
<accession>A0A0F9MBA1</accession>
<dbReference type="GO" id="GO:0003677">
    <property type="term" value="F:DNA binding"/>
    <property type="evidence" value="ECO:0007669"/>
    <property type="project" value="InterPro"/>
</dbReference>
<dbReference type="PROSITE" id="PS50110">
    <property type="entry name" value="RESPONSE_REGULATORY"/>
    <property type="match status" value="1"/>
</dbReference>
<dbReference type="SMART" id="SM00850">
    <property type="entry name" value="LytTR"/>
    <property type="match status" value="1"/>
</dbReference>
<evidence type="ECO:0000259" key="2">
    <source>
        <dbReference type="PROSITE" id="PS50930"/>
    </source>
</evidence>
<dbReference type="PANTHER" id="PTHR37299:SF1">
    <property type="entry name" value="STAGE 0 SPORULATION PROTEIN A HOMOLOG"/>
    <property type="match status" value="1"/>
</dbReference>
<proteinExistence type="predicted"/>
<dbReference type="EMBL" id="LAZR01010534">
    <property type="protein sequence ID" value="KKM66427.1"/>
    <property type="molecule type" value="Genomic_DNA"/>
</dbReference>
<protein>
    <recommendedName>
        <fullName evidence="4">HTH LytTR-type domain-containing protein</fullName>
    </recommendedName>
</protein>
<organism evidence="3">
    <name type="scientific">marine sediment metagenome</name>
    <dbReference type="NCBI Taxonomy" id="412755"/>
    <lineage>
        <taxon>unclassified sequences</taxon>
        <taxon>metagenomes</taxon>
        <taxon>ecological metagenomes</taxon>
    </lineage>
</organism>
<dbReference type="GO" id="GO:0000156">
    <property type="term" value="F:phosphorelay response regulator activity"/>
    <property type="evidence" value="ECO:0007669"/>
    <property type="project" value="InterPro"/>
</dbReference>
<sequence length="224" mass="25591">MDRKELKCMVVDGSKASGQAITDLIADYQDLVLTVKYRNGIDALNNMGQREINLIFLAVELPLIDGFEFLDKLKDAPQVILVCDKPEYALKAFEYYITDYLKKPFDRQRFNIAVKRAVANHTMVNGNLKGDYINVKSNLQHQKVLLDHINFIEGLGDYIRLVTDHGTLFVLTTMKSFLERLPEGKFLRIHKSYAINTDKVNRFSSTTVEIEGREIPVSRSKSEA</sequence>
<dbReference type="AlphaFoldDB" id="A0A0F9MBA1"/>
<dbReference type="SUPFAM" id="SSF52172">
    <property type="entry name" value="CheY-like"/>
    <property type="match status" value="1"/>
</dbReference>
<dbReference type="Gene3D" id="3.40.50.2300">
    <property type="match status" value="1"/>
</dbReference>
<dbReference type="Pfam" id="PF00072">
    <property type="entry name" value="Response_reg"/>
    <property type="match status" value="1"/>
</dbReference>
<evidence type="ECO:0008006" key="4">
    <source>
        <dbReference type="Google" id="ProtNLM"/>
    </source>
</evidence>
<dbReference type="PANTHER" id="PTHR37299">
    <property type="entry name" value="TRANSCRIPTIONAL REGULATOR-RELATED"/>
    <property type="match status" value="1"/>
</dbReference>